<comment type="caution">
    <text evidence="8">The sequence shown here is derived from an EMBL/GenBank/DDBJ whole genome shotgun (WGS) entry which is preliminary data.</text>
</comment>
<dbReference type="GO" id="GO:0044183">
    <property type="term" value="F:protein folding chaperone"/>
    <property type="evidence" value="ECO:0007669"/>
    <property type="project" value="InterPro"/>
</dbReference>
<reference evidence="8 9" key="1">
    <citation type="journal article" date="2022" name="Nat. Plants">
        <title>Genomes of leafy and leafless Platanthera orchids illuminate the evolution of mycoheterotrophy.</title>
        <authorList>
            <person name="Li M.H."/>
            <person name="Liu K.W."/>
            <person name="Li Z."/>
            <person name="Lu H.C."/>
            <person name="Ye Q.L."/>
            <person name="Zhang D."/>
            <person name="Wang J.Y."/>
            <person name="Li Y.F."/>
            <person name="Zhong Z.M."/>
            <person name="Liu X."/>
            <person name="Yu X."/>
            <person name="Liu D.K."/>
            <person name="Tu X.D."/>
            <person name="Liu B."/>
            <person name="Hao Y."/>
            <person name="Liao X.Y."/>
            <person name="Jiang Y.T."/>
            <person name="Sun W.H."/>
            <person name="Chen J."/>
            <person name="Chen Y.Q."/>
            <person name="Ai Y."/>
            <person name="Zhai J.W."/>
            <person name="Wu S.S."/>
            <person name="Zhou Z."/>
            <person name="Hsiao Y.Y."/>
            <person name="Wu W.L."/>
            <person name="Chen Y.Y."/>
            <person name="Lin Y.F."/>
            <person name="Hsu J.L."/>
            <person name="Li C.Y."/>
            <person name="Wang Z.W."/>
            <person name="Zhao X."/>
            <person name="Zhong W.Y."/>
            <person name="Ma X.K."/>
            <person name="Ma L."/>
            <person name="Huang J."/>
            <person name="Chen G.Z."/>
            <person name="Huang M.Z."/>
            <person name="Huang L."/>
            <person name="Peng D.H."/>
            <person name="Luo Y.B."/>
            <person name="Zou S.Q."/>
            <person name="Chen S.P."/>
            <person name="Lan S."/>
            <person name="Tsai W.C."/>
            <person name="Van de Peer Y."/>
            <person name="Liu Z.J."/>
        </authorList>
    </citation>
    <scope>NUCLEOTIDE SEQUENCE [LARGE SCALE GENOMIC DNA]</scope>
    <source>
        <strain evidence="8">Lor287</strain>
    </source>
</reference>
<protein>
    <submittedName>
        <fullName evidence="8">Protein Asterix</fullName>
    </submittedName>
</protein>
<proteinExistence type="inferred from homology"/>
<evidence type="ECO:0000313" key="9">
    <source>
        <dbReference type="Proteomes" id="UP001418222"/>
    </source>
</evidence>
<evidence type="ECO:0000256" key="4">
    <source>
        <dbReference type="ARBA" id="ARBA00022989"/>
    </source>
</evidence>
<dbReference type="AlphaFoldDB" id="A0AAP0C061"/>
<feature type="transmembrane region" description="Helical" evidence="7">
    <location>
        <begin position="34"/>
        <end position="52"/>
    </location>
</feature>
<comment type="similarity">
    <text evidence="2">Belongs to the Asterix family.</text>
</comment>
<organism evidence="8 9">
    <name type="scientific">Platanthera zijinensis</name>
    <dbReference type="NCBI Taxonomy" id="2320716"/>
    <lineage>
        <taxon>Eukaryota</taxon>
        <taxon>Viridiplantae</taxon>
        <taxon>Streptophyta</taxon>
        <taxon>Embryophyta</taxon>
        <taxon>Tracheophyta</taxon>
        <taxon>Spermatophyta</taxon>
        <taxon>Magnoliopsida</taxon>
        <taxon>Liliopsida</taxon>
        <taxon>Asparagales</taxon>
        <taxon>Orchidaceae</taxon>
        <taxon>Orchidoideae</taxon>
        <taxon>Orchideae</taxon>
        <taxon>Orchidinae</taxon>
        <taxon>Platanthera</taxon>
    </lineage>
</organism>
<sequence>MKEISSAGSDPRQPSTAKPYVPPPISQQDLPIDYSGFLAVVLGVSGVMFRHLRTGYARARCSRVAFGRIQTGFACLRMGFARA</sequence>
<accession>A0AAP0C061</accession>
<feature type="region of interest" description="Disordered" evidence="6">
    <location>
        <begin position="1"/>
        <end position="24"/>
    </location>
</feature>
<evidence type="ECO:0000313" key="8">
    <source>
        <dbReference type="EMBL" id="KAK8956878.1"/>
    </source>
</evidence>
<keyword evidence="4 7" id="KW-1133">Transmembrane helix</keyword>
<dbReference type="EMBL" id="JBBWWQ010000001">
    <property type="protein sequence ID" value="KAK8956878.1"/>
    <property type="molecule type" value="Genomic_DNA"/>
</dbReference>
<evidence type="ECO:0000256" key="7">
    <source>
        <dbReference type="SAM" id="Phobius"/>
    </source>
</evidence>
<keyword evidence="5 7" id="KW-0472">Membrane</keyword>
<dbReference type="GO" id="GO:0005789">
    <property type="term" value="C:endoplasmic reticulum membrane"/>
    <property type="evidence" value="ECO:0007669"/>
    <property type="project" value="InterPro"/>
</dbReference>
<evidence type="ECO:0000256" key="3">
    <source>
        <dbReference type="ARBA" id="ARBA00022692"/>
    </source>
</evidence>
<comment type="subcellular location">
    <subcellularLocation>
        <location evidence="1">Membrane</location>
    </subcellularLocation>
</comment>
<dbReference type="GO" id="GO:0045048">
    <property type="term" value="P:protein insertion into ER membrane"/>
    <property type="evidence" value="ECO:0007669"/>
    <property type="project" value="InterPro"/>
</dbReference>
<keyword evidence="3 7" id="KW-0812">Transmembrane</keyword>
<feature type="compositionally biased region" description="Polar residues" evidence="6">
    <location>
        <begin position="1"/>
        <end position="16"/>
    </location>
</feature>
<dbReference type="Proteomes" id="UP001418222">
    <property type="component" value="Unassembled WGS sequence"/>
</dbReference>
<name>A0AAP0C061_9ASPA</name>
<evidence type="ECO:0000256" key="1">
    <source>
        <dbReference type="ARBA" id="ARBA00004370"/>
    </source>
</evidence>
<evidence type="ECO:0000256" key="5">
    <source>
        <dbReference type="ARBA" id="ARBA00023136"/>
    </source>
</evidence>
<evidence type="ECO:0000256" key="2">
    <source>
        <dbReference type="ARBA" id="ARBA00009066"/>
    </source>
</evidence>
<dbReference type="InterPro" id="IPR005351">
    <property type="entry name" value="ASTER"/>
</dbReference>
<dbReference type="PANTHER" id="PTHR13193">
    <property type="entry name" value="CGI-140"/>
    <property type="match status" value="1"/>
</dbReference>
<gene>
    <name evidence="8" type="ORF">KSP39_PZI000548</name>
</gene>
<evidence type="ECO:0000256" key="6">
    <source>
        <dbReference type="SAM" id="MobiDB-lite"/>
    </source>
</evidence>
<keyword evidence="9" id="KW-1185">Reference proteome</keyword>
<dbReference type="PANTHER" id="PTHR13193:SF0">
    <property type="entry name" value="PAT COMPLEX SUBUNIT ASTERIX"/>
    <property type="match status" value="1"/>
</dbReference>
<dbReference type="Pfam" id="PF03669">
    <property type="entry name" value="ASTER"/>
    <property type="match status" value="1"/>
</dbReference>